<dbReference type="EMBL" id="JAINUG010000214">
    <property type="protein sequence ID" value="KAJ8387244.1"/>
    <property type="molecule type" value="Genomic_DNA"/>
</dbReference>
<dbReference type="Proteomes" id="UP001221898">
    <property type="component" value="Unassembled WGS sequence"/>
</dbReference>
<feature type="region of interest" description="Disordered" evidence="1">
    <location>
        <begin position="130"/>
        <end position="151"/>
    </location>
</feature>
<evidence type="ECO:0000313" key="2">
    <source>
        <dbReference type="EMBL" id="KAJ8387244.1"/>
    </source>
</evidence>
<sequence>MLLHRGQLESVEQLGHPLRLVQRSRPWEDHWSLRGTGCPWIHETQLHELAVVASLVAERSRSTRGGFGTQLAQDRWSSVARNVAGQWDAVVQHRVSVVPRTGEQGNLRRARHLHLEVGGNVAKEDLADVVPAPGPEQRSTRWELDGNARLP</sequence>
<comment type="caution">
    <text evidence="2">The sequence shown here is derived from an EMBL/GenBank/DDBJ whole genome shotgun (WGS) entry which is preliminary data.</text>
</comment>
<dbReference type="AlphaFoldDB" id="A0AAD7RN29"/>
<name>A0AAD7RN29_9TELE</name>
<organism evidence="2 3">
    <name type="scientific">Aldrovandia affinis</name>
    <dbReference type="NCBI Taxonomy" id="143900"/>
    <lineage>
        <taxon>Eukaryota</taxon>
        <taxon>Metazoa</taxon>
        <taxon>Chordata</taxon>
        <taxon>Craniata</taxon>
        <taxon>Vertebrata</taxon>
        <taxon>Euteleostomi</taxon>
        <taxon>Actinopterygii</taxon>
        <taxon>Neopterygii</taxon>
        <taxon>Teleostei</taxon>
        <taxon>Notacanthiformes</taxon>
        <taxon>Halosauridae</taxon>
        <taxon>Aldrovandia</taxon>
    </lineage>
</organism>
<evidence type="ECO:0000256" key="1">
    <source>
        <dbReference type="SAM" id="MobiDB-lite"/>
    </source>
</evidence>
<accession>A0AAD7RN29</accession>
<gene>
    <name evidence="2" type="ORF">AAFF_G00158670</name>
</gene>
<reference evidence="2" key="1">
    <citation type="journal article" date="2023" name="Science">
        <title>Genome structures resolve the early diversification of teleost fishes.</title>
        <authorList>
            <person name="Parey E."/>
            <person name="Louis A."/>
            <person name="Montfort J."/>
            <person name="Bouchez O."/>
            <person name="Roques C."/>
            <person name="Iampietro C."/>
            <person name="Lluch J."/>
            <person name="Castinel A."/>
            <person name="Donnadieu C."/>
            <person name="Desvignes T."/>
            <person name="Floi Bucao C."/>
            <person name="Jouanno E."/>
            <person name="Wen M."/>
            <person name="Mejri S."/>
            <person name="Dirks R."/>
            <person name="Jansen H."/>
            <person name="Henkel C."/>
            <person name="Chen W.J."/>
            <person name="Zahm M."/>
            <person name="Cabau C."/>
            <person name="Klopp C."/>
            <person name="Thompson A.W."/>
            <person name="Robinson-Rechavi M."/>
            <person name="Braasch I."/>
            <person name="Lecointre G."/>
            <person name="Bobe J."/>
            <person name="Postlethwait J.H."/>
            <person name="Berthelot C."/>
            <person name="Roest Crollius H."/>
            <person name="Guiguen Y."/>
        </authorList>
    </citation>
    <scope>NUCLEOTIDE SEQUENCE</scope>
    <source>
        <strain evidence="2">NC1722</strain>
    </source>
</reference>
<proteinExistence type="predicted"/>
<protein>
    <submittedName>
        <fullName evidence="2">Uncharacterized protein</fullName>
    </submittedName>
</protein>
<feature type="compositionally biased region" description="Basic and acidic residues" evidence="1">
    <location>
        <begin position="138"/>
        <end position="151"/>
    </location>
</feature>
<evidence type="ECO:0000313" key="3">
    <source>
        <dbReference type="Proteomes" id="UP001221898"/>
    </source>
</evidence>
<keyword evidence="3" id="KW-1185">Reference proteome</keyword>